<evidence type="ECO:0000259" key="6">
    <source>
        <dbReference type="PROSITE" id="PS51898"/>
    </source>
</evidence>
<dbReference type="SUPFAM" id="SSF56349">
    <property type="entry name" value="DNA breaking-rejoining enzymes"/>
    <property type="match status" value="1"/>
</dbReference>
<dbReference type="InterPro" id="IPR044068">
    <property type="entry name" value="CB"/>
</dbReference>
<organism evidence="8 9">
    <name type="scientific">Lactobacillus amylovorus subsp. animalium DSM 16698</name>
    <dbReference type="NCBI Taxonomy" id="695563"/>
    <lineage>
        <taxon>Bacteria</taxon>
        <taxon>Bacillati</taxon>
        <taxon>Bacillota</taxon>
        <taxon>Bacilli</taxon>
        <taxon>Lactobacillales</taxon>
        <taxon>Lactobacillaceae</taxon>
        <taxon>Lactobacillus</taxon>
        <taxon>Lactobacillus amylovorus subsp. animalium</taxon>
    </lineage>
</organism>
<dbReference type="RefSeq" id="WP_056985320.1">
    <property type="nucleotide sequence ID" value="NZ_JQBQ01000011.1"/>
</dbReference>
<dbReference type="InterPro" id="IPR004107">
    <property type="entry name" value="Integrase_SAM-like_N"/>
</dbReference>
<evidence type="ECO:0000256" key="5">
    <source>
        <dbReference type="PROSITE-ProRule" id="PRU01248"/>
    </source>
</evidence>
<dbReference type="Proteomes" id="UP000051529">
    <property type="component" value="Unassembled WGS sequence"/>
</dbReference>
<reference evidence="8 9" key="1">
    <citation type="journal article" date="2015" name="Genome Announc.">
        <title>Expanding the biotechnology potential of lactobacilli through comparative genomics of 213 strains and associated genera.</title>
        <authorList>
            <person name="Sun Z."/>
            <person name="Harris H.M."/>
            <person name="McCann A."/>
            <person name="Guo C."/>
            <person name="Argimon S."/>
            <person name="Zhang W."/>
            <person name="Yang X."/>
            <person name="Jeffery I.B."/>
            <person name="Cooney J.C."/>
            <person name="Kagawa T.F."/>
            <person name="Liu W."/>
            <person name="Song Y."/>
            <person name="Salvetti E."/>
            <person name="Wrobel A."/>
            <person name="Rasinkangas P."/>
            <person name="Parkhill J."/>
            <person name="Rea M.C."/>
            <person name="O'Sullivan O."/>
            <person name="Ritari J."/>
            <person name="Douillard F.P."/>
            <person name="Paul Ross R."/>
            <person name="Yang R."/>
            <person name="Briner A.E."/>
            <person name="Felis G.E."/>
            <person name="de Vos W.M."/>
            <person name="Barrangou R."/>
            <person name="Klaenhammer T.R."/>
            <person name="Caufield P.W."/>
            <person name="Cui Y."/>
            <person name="Zhang H."/>
            <person name="O'Toole P.W."/>
        </authorList>
    </citation>
    <scope>NUCLEOTIDE SEQUENCE [LARGE SCALE GENOMIC DNA]</scope>
    <source>
        <strain evidence="8 9">DSM 16698</strain>
    </source>
</reference>
<dbReference type="InterPro" id="IPR011010">
    <property type="entry name" value="DNA_brk_join_enz"/>
</dbReference>
<dbReference type="GO" id="GO:0003677">
    <property type="term" value="F:DNA binding"/>
    <property type="evidence" value="ECO:0007669"/>
    <property type="project" value="UniProtKB-UniRule"/>
</dbReference>
<dbReference type="PROSITE" id="PS51900">
    <property type="entry name" value="CB"/>
    <property type="match status" value="1"/>
</dbReference>
<dbReference type="PROSITE" id="PS51898">
    <property type="entry name" value="TYR_RECOMBINASE"/>
    <property type="match status" value="1"/>
</dbReference>
<dbReference type="InterPro" id="IPR002104">
    <property type="entry name" value="Integrase_catalytic"/>
</dbReference>
<gene>
    <name evidence="8" type="ORF">IV44_GL000164</name>
</gene>
<dbReference type="InterPro" id="IPR010998">
    <property type="entry name" value="Integrase_recombinase_N"/>
</dbReference>
<accession>A0A0R2KRX6</accession>
<dbReference type="InterPro" id="IPR050090">
    <property type="entry name" value="Tyrosine_recombinase_XerCD"/>
</dbReference>
<dbReference type="Pfam" id="PF02899">
    <property type="entry name" value="Phage_int_SAM_1"/>
    <property type="match status" value="1"/>
</dbReference>
<evidence type="ECO:0000259" key="7">
    <source>
        <dbReference type="PROSITE" id="PS51900"/>
    </source>
</evidence>
<dbReference type="PANTHER" id="PTHR30349:SF41">
    <property type="entry name" value="INTEGRASE_RECOMBINASE PROTEIN MJ0367-RELATED"/>
    <property type="match status" value="1"/>
</dbReference>
<evidence type="ECO:0008006" key="10">
    <source>
        <dbReference type="Google" id="ProtNLM"/>
    </source>
</evidence>
<dbReference type="PANTHER" id="PTHR30349">
    <property type="entry name" value="PHAGE INTEGRASE-RELATED"/>
    <property type="match status" value="1"/>
</dbReference>
<dbReference type="Gene3D" id="1.10.443.10">
    <property type="entry name" value="Intergrase catalytic core"/>
    <property type="match status" value="1"/>
</dbReference>
<sequence>MIKKVNKDANKVYLIRVQPRDPITGKRVNLPIEYAKTKSEASKIEKKIWAEYKSGLNLGDGNTVFSNAFQKYVDQRANSISPVTLKAWQNSAKSFTNYFGKAKIKNITTPLISKYAHDYVDKHHTTVSKSSTIAKRLIHMRNFFKSIEGKAIKENPVPEGALKIFFRQSDFSLPQEWYILSDQELDKIRKLLIKDLKTASVSNSVSKLAILIESYTGMRVGELQALKFNNIVYEDDNWTFKINNSWSDYTRAFTGSLKARPKGYSRTVLPIPNDVVLLLKQYQIKQNKYFNENSIINSSDLIFLNTHDYASAALSEPIRQKSINDMFKIVCDKLEIKPNDKRLSLYSFRHTICTKLANTPNMSYPWAAEKMGHSLQMFMNTYVGVDPSINQKMTKLWLA</sequence>
<evidence type="ECO:0000313" key="9">
    <source>
        <dbReference type="Proteomes" id="UP000051529"/>
    </source>
</evidence>
<evidence type="ECO:0000256" key="3">
    <source>
        <dbReference type="ARBA" id="ARBA00023125"/>
    </source>
</evidence>
<dbReference type="GO" id="GO:0015074">
    <property type="term" value="P:DNA integration"/>
    <property type="evidence" value="ECO:0007669"/>
    <property type="project" value="InterPro"/>
</dbReference>
<comment type="caution">
    <text evidence="8">The sequence shown here is derived from an EMBL/GenBank/DDBJ whole genome shotgun (WGS) entry which is preliminary data.</text>
</comment>
<comment type="similarity">
    <text evidence="1">Belongs to the 'phage' integrase family.</text>
</comment>
<keyword evidence="4" id="KW-0233">DNA recombination</keyword>
<proteinExistence type="inferred from homology"/>
<dbReference type="Pfam" id="PF00589">
    <property type="entry name" value="Phage_integrase"/>
    <property type="match status" value="1"/>
</dbReference>
<dbReference type="PATRIC" id="fig|695563.3.peg.173"/>
<keyword evidence="3 5" id="KW-0238">DNA-binding</keyword>
<evidence type="ECO:0000256" key="1">
    <source>
        <dbReference type="ARBA" id="ARBA00008857"/>
    </source>
</evidence>
<evidence type="ECO:0000256" key="2">
    <source>
        <dbReference type="ARBA" id="ARBA00022908"/>
    </source>
</evidence>
<evidence type="ECO:0000256" key="4">
    <source>
        <dbReference type="ARBA" id="ARBA00023172"/>
    </source>
</evidence>
<dbReference type="EMBL" id="JQBQ01000011">
    <property type="protein sequence ID" value="KRN92296.1"/>
    <property type="molecule type" value="Genomic_DNA"/>
</dbReference>
<dbReference type="InterPro" id="IPR013762">
    <property type="entry name" value="Integrase-like_cat_sf"/>
</dbReference>
<feature type="domain" description="Core-binding (CB)" evidence="7">
    <location>
        <begin position="63"/>
        <end position="148"/>
    </location>
</feature>
<feature type="domain" description="Tyr recombinase" evidence="6">
    <location>
        <begin position="175"/>
        <end position="395"/>
    </location>
</feature>
<dbReference type="AlphaFoldDB" id="A0A0R2KRX6"/>
<protein>
    <recommendedName>
        <fullName evidence="10">Integrase</fullName>
    </recommendedName>
</protein>
<dbReference type="Gene3D" id="1.10.150.130">
    <property type="match status" value="1"/>
</dbReference>
<evidence type="ECO:0000313" key="8">
    <source>
        <dbReference type="EMBL" id="KRN92296.1"/>
    </source>
</evidence>
<keyword evidence="2" id="KW-0229">DNA integration</keyword>
<dbReference type="GO" id="GO:0006310">
    <property type="term" value="P:DNA recombination"/>
    <property type="evidence" value="ECO:0007669"/>
    <property type="project" value="UniProtKB-KW"/>
</dbReference>
<name>A0A0R2KRX6_LACAM</name>